<reference evidence="1" key="1">
    <citation type="submission" date="2022-10" db="EMBL/GenBank/DDBJ databases">
        <title>Chitiniphilus purpureus sp. nov., a novel chitin-degrading bacterium isolated from crawfish pond sediment.</title>
        <authorList>
            <person name="Li K."/>
        </authorList>
    </citation>
    <scope>NUCLEOTIDE SEQUENCE</scope>
    <source>
        <strain evidence="1">CD1</strain>
    </source>
</reference>
<proteinExistence type="predicted"/>
<keyword evidence="2" id="KW-1185">Reference proteome</keyword>
<gene>
    <name evidence="1" type="ORF">N8I74_04800</name>
</gene>
<dbReference type="EMBL" id="CP106753">
    <property type="protein sequence ID" value="UXY16341.1"/>
    <property type="molecule type" value="Genomic_DNA"/>
</dbReference>
<sequence>MRLKGAAGGALLFTALLLGCGKSPLPETSRSPTLSGLATTQAAQLAFTCAYEHDRIPPRDPEAEQLFQHARWLQKRNLL</sequence>
<evidence type="ECO:0000313" key="2">
    <source>
        <dbReference type="Proteomes" id="UP001061302"/>
    </source>
</evidence>
<dbReference type="Proteomes" id="UP001061302">
    <property type="component" value="Chromosome"/>
</dbReference>
<protein>
    <submittedName>
        <fullName evidence="1">Uncharacterized protein</fullName>
    </submittedName>
</protein>
<evidence type="ECO:0000313" key="1">
    <source>
        <dbReference type="EMBL" id="UXY16341.1"/>
    </source>
</evidence>
<dbReference type="RefSeq" id="WP_263125800.1">
    <property type="nucleotide sequence ID" value="NZ_CP106753.1"/>
</dbReference>
<accession>A0ABY6DTE4</accession>
<dbReference type="PROSITE" id="PS51257">
    <property type="entry name" value="PROKAR_LIPOPROTEIN"/>
    <property type="match status" value="1"/>
</dbReference>
<organism evidence="1 2">
    <name type="scientific">Chitiniphilus purpureus</name>
    <dbReference type="NCBI Taxonomy" id="2981137"/>
    <lineage>
        <taxon>Bacteria</taxon>
        <taxon>Pseudomonadati</taxon>
        <taxon>Pseudomonadota</taxon>
        <taxon>Betaproteobacteria</taxon>
        <taxon>Neisseriales</taxon>
        <taxon>Chitinibacteraceae</taxon>
        <taxon>Chitiniphilus</taxon>
    </lineage>
</organism>
<name>A0ABY6DTE4_9NEIS</name>